<feature type="domain" description="Nmd3 N-terminal" evidence="1">
    <location>
        <begin position="9"/>
        <end position="249"/>
    </location>
</feature>
<evidence type="ECO:0000313" key="5">
    <source>
        <dbReference type="Proteomes" id="UP000186165"/>
    </source>
</evidence>
<evidence type="ECO:0000259" key="1">
    <source>
        <dbReference type="Pfam" id="PF04981"/>
    </source>
</evidence>
<dbReference type="PATRIC" id="fig|1855411.3.peg.2021"/>
<evidence type="ECO:0000313" key="4">
    <source>
        <dbReference type="Proteomes" id="UP000185608"/>
    </source>
</evidence>
<dbReference type="InterPro" id="IPR007064">
    <property type="entry name" value="Nmd3_N"/>
</dbReference>
<reference evidence="3" key="3">
    <citation type="journal article" date="2017" name="ISME J.">
        <title>Discovery of anaerobic lithoheterotrophic haloarchaea, ubiquitous in hypersaline habitats.</title>
        <authorList>
            <person name="Sorokin D.Y."/>
            <person name="Messina E."/>
            <person name="Smedile F."/>
            <person name="Roman P."/>
            <person name="Damste J.S.S."/>
            <person name="Ciordia S."/>
            <person name="Mena M.C."/>
            <person name="Ferrer M."/>
            <person name="Golyshin P.N."/>
            <person name="Kublanov I.V."/>
            <person name="Samarov N.I."/>
            <person name="Toshchakov S.V."/>
            <person name="La Cono V."/>
            <person name="Yakimov M.M."/>
        </authorList>
    </citation>
    <scope>NUCLEOTIDE SEQUENCE</scope>
    <source>
        <strain evidence="3">HSR6</strain>
    </source>
</reference>
<dbReference type="GeneID" id="30418624"/>
<sequence>MTTESGVFCPRCGSPVDPEQAAASERGLCTDCYLEDFELVDAPDTVEVTVCARCGAVKRGEKWVDVGARDLTDVAIEEATAAVSVHREAEDVSWTVEPEQIDRNTIVLHATFTGVVRGRELTVERPIRVAIGRGTCRRCGRIAGNSYASIVQVRASGRRPREAEADRAVELAHEITTEMAEGGDREAFVTEVNDSGHGPNIKLSTTKLGRRVATKLREEFGGSISDSETLVTEDGDGNEVYRVTYAVRLPAFRPGDVITVPEATGPVLVQGVRGNLKGVELGSGEPFETAFDDGRVPDAQLVGNREDAAETTVVSVLDEHAVQVLDPETAETRTVPRPSYFDADATTVSVIRIDGDLYVLPDNE</sequence>
<keyword evidence="5" id="KW-1185">Reference proteome</keyword>
<name>A0A1D8S761_9EURY</name>
<dbReference type="PANTHER" id="PTHR12746">
    <property type="entry name" value="NONSENSE-MEDIATED MRNA DECAY PROTEIN 3"/>
    <property type="match status" value="1"/>
</dbReference>
<dbReference type="EMBL" id="CP016804">
    <property type="protein sequence ID" value="APE96521.1"/>
    <property type="molecule type" value="Genomic_DNA"/>
</dbReference>
<dbReference type="RefSeq" id="WP_070365821.1">
    <property type="nucleotide sequence ID" value="NZ_CP016070.1"/>
</dbReference>
<evidence type="ECO:0000313" key="3">
    <source>
        <dbReference type="EMBL" id="APE96521.1"/>
    </source>
</evidence>
<accession>A0A1D8S761</accession>
<dbReference type="EMBL" id="CP016070">
    <property type="protein sequence ID" value="AOW81178.1"/>
    <property type="molecule type" value="Genomic_DNA"/>
</dbReference>
<dbReference type="GO" id="GO:0043023">
    <property type="term" value="F:ribosomal large subunit binding"/>
    <property type="evidence" value="ECO:0007669"/>
    <property type="project" value="InterPro"/>
</dbReference>
<dbReference type="AlphaFoldDB" id="A0A1D8S761"/>
<dbReference type="KEGG" id="halh:HTSR_2017"/>
<dbReference type="PANTHER" id="PTHR12746:SF2">
    <property type="entry name" value="60S RIBOSOMAL EXPORT PROTEIN NMD3"/>
    <property type="match status" value="1"/>
</dbReference>
<gene>
    <name evidence="3" type="ORF">HSR6_2093</name>
    <name evidence="2" type="ORF">HTSR_2017</name>
</gene>
<reference evidence="5" key="2">
    <citation type="submission" date="2016-08" db="EMBL/GenBank/DDBJ databases">
        <title>Discovery of first anaerobic lithoheterotrophic haloarchae widely represented in hypersaline habitats.</title>
        <authorList>
            <person name="Sorokin D.Y."/>
            <person name="Kublanov I.V."/>
            <person name="Roman P."/>
            <person name="Sinninghe Damste J.S."/>
            <person name="Golyshin P.N."/>
            <person name="Rojo D."/>
            <person name="Ciordia S."/>
            <person name="Mena Md.C."/>
            <person name="Ferrer M."/>
            <person name="Smedile F."/>
            <person name="Messina E."/>
            <person name="La Cono V."/>
            <person name="Yakimov M.M."/>
        </authorList>
    </citation>
    <scope>NUCLEOTIDE SEQUENCE [LARGE SCALE GENOMIC DNA]</scope>
    <source>
        <strain evidence="5">HSR6</strain>
    </source>
</reference>
<dbReference type="STRING" id="1873524.HSR6_2093"/>
<proteinExistence type="predicted"/>
<dbReference type="GO" id="GO:0005737">
    <property type="term" value="C:cytoplasm"/>
    <property type="evidence" value="ECO:0007669"/>
    <property type="project" value="TreeGrafter"/>
</dbReference>
<protein>
    <submittedName>
        <fullName evidence="2">NMD3 family protein</fullName>
    </submittedName>
</protein>
<accession>A0A1J1AFY6</accession>
<dbReference type="KEGG" id="hhsr:HSR6_2093"/>
<dbReference type="InterPro" id="IPR039768">
    <property type="entry name" value="Nmd3"/>
</dbReference>
<organism evidence="2 4">
    <name type="scientific">Halodesulfurarchaeum formicicum</name>
    <dbReference type="NCBI Taxonomy" id="1873524"/>
    <lineage>
        <taxon>Archaea</taxon>
        <taxon>Methanobacteriati</taxon>
        <taxon>Methanobacteriota</taxon>
        <taxon>Stenosarchaea group</taxon>
        <taxon>Halobacteria</taxon>
        <taxon>Halobacteriales</taxon>
        <taxon>Halobacteriaceae</taxon>
        <taxon>Halodesulfurarchaeum</taxon>
    </lineage>
</organism>
<dbReference type="Proteomes" id="UP000186165">
    <property type="component" value="Chromosome"/>
</dbReference>
<dbReference type="OrthoDB" id="15051at2157"/>
<reference evidence="2 4" key="1">
    <citation type="submission" date="2016-06" db="EMBL/GenBank/DDBJ databases">
        <title>Discovery of anaerobic lithoheterotrophic haloarchaeon capable of sulfur respiration by hydrogen and formate.</title>
        <authorList>
            <person name="Sorokin D.Y."/>
            <person name="Kublanov I.V."/>
            <person name="Roman P."/>
            <person name="Sinninghe Damste J.S."/>
            <person name="Golyshin P.N."/>
            <person name="Rojo D."/>
            <person name="Ciordia S."/>
            <person name="Mena Md.C."/>
            <person name="Ferrer M."/>
            <person name="Smedile F."/>
            <person name="Messina E."/>
            <person name="La Cono V."/>
            <person name="Yakimov M.M."/>
        </authorList>
    </citation>
    <scope>NUCLEOTIDE SEQUENCE [LARGE SCALE GENOMIC DNA]</scope>
    <source>
        <strain evidence="2 4">HTSR1</strain>
    </source>
</reference>
<dbReference type="Proteomes" id="UP000185608">
    <property type="component" value="Chromosome"/>
</dbReference>
<dbReference type="Pfam" id="PF04981">
    <property type="entry name" value="NMD3"/>
    <property type="match status" value="1"/>
</dbReference>
<evidence type="ECO:0000313" key="2">
    <source>
        <dbReference type="EMBL" id="AOW81178.1"/>
    </source>
</evidence>